<gene>
    <name evidence="2" type="ORF">PGTG_06753</name>
</gene>
<dbReference type="InParanoid" id="E3K8V1"/>
<accession>E3K8V1</accession>
<dbReference type="AlphaFoldDB" id="E3K8V1"/>
<dbReference type="GeneID" id="10539817"/>
<keyword evidence="3" id="KW-1185">Reference proteome</keyword>
<sequence>MLHRIAFLVRFLSKGNLKLQHLPINLGDNQQSLWDKDIKNGKRAEKESFAGVAHLLKPSEPPPPPPQTQTAHSPGQVAFLSRVQPSSHQPSFGLCQLLAGLTHPPIDKPSLSDRRSFRLIPTYLHIDSPIASHDLSVLIKYIHTSTLPLSTFAPGVIHICAAAVSILPCTA</sequence>
<reference evidence="3" key="2">
    <citation type="journal article" date="2011" name="Proc. Natl. Acad. Sci. U.S.A.">
        <title>Obligate biotrophy features unraveled by the genomic analysis of rust fungi.</title>
        <authorList>
            <person name="Duplessis S."/>
            <person name="Cuomo C.A."/>
            <person name="Lin Y.-C."/>
            <person name="Aerts A."/>
            <person name="Tisserant E."/>
            <person name="Veneault-Fourrey C."/>
            <person name="Joly D.L."/>
            <person name="Hacquard S."/>
            <person name="Amselem J."/>
            <person name="Cantarel B.L."/>
            <person name="Chiu R."/>
            <person name="Coutinho P.M."/>
            <person name="Feau N."/>
            <person name="Field M."/>
            <person name="Frey P."/>
            <person name="Gelhaye E."/>
            <person name="Goldberg J."/>
            <person name="Grabherr M.G."/>
            <person name="Kodira C.D."/>
            <person name="Kohler A."/>
            <person name="Kuees U."/>
            <person name="Lindquist E.A."/>
            <person name="Lucas S.M."/>
            <person name="Mago R."/>
            <person name="Mauceli E."/>
            <person name="Morin E."/>
            <person name="Murat C."/>
            <person name="Pangilinan J.L."/>
            <person name="Park R."/>
            <person name="Pearson M."/>
            <person name="Quesneville H."/>
            <person name="Rouhier N."/>
            <person name="Sakthikumar S."/>
            <person name="Salamov A.A."/>
            <person name="Schmutz J."/>
            <person name="Selles B."/>
            <person name="Shapiro H."/>
            <person name="Tanguay P."/>
            <person name="Tuskan G.A."/>
            <person name="Henrissat B."/>
            <person name="Van de Peer Y."/>
            <person name="Rouze P."/>
            <person name="Ellis J.G."/>
            <person name="Dodds P.N."/>
            <person name="Schein J.E."/>
            <person name="Zhong S."/>
            <person name="Hamelin R.C."/>
            <person name="Grigoriev I.V."/>
            <person name="Szabo L.J."/>
            <person name="Martin F."/>
        </authorList>
    </citation>
    <scope>NUCLEOTIDE SEQUENCE [LARGE SCALE GENOMIC DNA]</scope>
    <source>
        <strain evidence="3">CRL 75-36-700-3 / race SCCL</strain>
    </source>
</reference>
<evidence type="ECO:0000313" key="2">
    <source>
        <dbReference type="EMBL" id="EFP80797.2"/>
    </source>
</evidence>
<dbReference type="RefSeq" id="XP_003325216.2">
    <property type="nucleotide sequence ID" value="XM_003325168.2"/>
</dbReference>
<organism evidence="2 3">
    <name type="scientific">Puccinia graminis f. sp. tritici (strain CRL 75-36-700-3 / race SCCL)</name>
    <name type="common">Black stem rust fungus</name>
    <dbReference type="NCBI Taxonomy" id="418459"/>
    <lineage>
        <taxon>Eukaryota</taxon>
        <taxon>Fungi</taxon>
        <taxon>Dikarya</taxon>
        <taxon>Basidiomycota</taxon>
        <taxon>Pucciniomycotina</taxon>
        <taxon>Pucciniomycetes</taxon>
        <taxon>Pucciniales</taxon>
        <taxon>Pucciniaceae</taxon>
        <taxon>Puccinia</taxon>
    </lineage>
</organism>
<reference key="1">
    <citation type="submission" date="2007-01" db="EMBL/GenBank/DDBJ databases">
        <title>The Genome Sequence of Puccinia graminis f. sp. tritici Strain CRL 75-36-700-3.</title>
        <authorList>
            <consortium name="The Broad Institute Genome Sequencing Platform"/>
            <person name="Birren B."/>
            <person name="Lander E."/>
            <person name="Galagan J."/>
            <person name="Nusbaum C."/>
            <person name="Devon K."/>
            <person name="Cuomo C."/>
            <person name="Jaffe D."/>
            <person name="Butler J."/>
            <person name="Alvarez P."/>
            <person name="Gnerre S."/>
            <person name="Grabherr M."/>
            <person name="Mauceli E."/>
            <person name="Brockman W."/>
            <person name="Young S."/>
            <person name="LaButti K."/>
            <person name="Sykes S."/>
            <person name="DeCaprio D."/>
            <person name="Crawford M."/>
            <person name="Koehrsen M."/>
            <person name="Engels R."/>
            <person name="Montgomery P."/>
            <person name="Pearson M."/>
            <person name="Howarth C."/>
            <person name="Larson L."/>
            <person name="White J."/>
            <person name="Zeng Q."/>
            <person name="Kodira C."/>
            <person name="Yandava C."/>
            <person name="Alvarado L."/>
            <person name="O'Leary S."/>
            <person name="Szabo L."/>
            <person name="Dean R."/>
            <person name="Schein J."/>
        </authorList>
    </citation>
    <scope>NUCLEOTIDE SEQUENCE</scope>
    <source>
        <strain>CRL 75-36-700-3</strain>
    </source>
</reference>
<evidence type="ECO:0000256" key="1">
    <source>
        <dbReference type="SAM" id="MobiDB-lite"/>
    </source>
</evidence>
<dbReference type="EMBL" id="DS178276">
    <property type="protein sequence ID" value="EFP80797.2"/>
    <property type="molecule type" value="Genomic_DNA"/>
</dbReference>
<dbReference type="Proteomes" id="UP000008783">
    <property type="component" value="Unassembled WGS sequence"/>
</dbReference>
<evidence type="ECO:0000313" key="3">
    <source>
        <dbReference type="Proteomes" id="UP000008783"/>
    </source>
</evidence>
<feature type="region of interest" description="Disordered" evidence="1">
    <location>
        <begin position="55"/>
        <end position="75"/>
    </location>
</feature>
<name>E3K8V1_PUCGT</name>
<protein>
    <submittedName>
        <fullName evidence="2">Uncharacterized protein</fullName>
    </submittedName>
</protein>
<dbReference type="HOGENOM" id="CLU_1563638_0_0_1"/>
<proteinExistence type="predicted"/>
<dbReference type="KEGG" id="pgr:PGTG_06753"/>
<dbReference type="VEuPathDB" id="FungiDB:PGTG_06753"/>